<dbReference type="eggNOG" id="COG0746">
    <property type="taxonomic scope" value="Bacteria"/>
</dbReference>
<evidence type="ECO:0000313" key="7">
    <source>
        <dbReference type="Proteomes" id="UP000017081"/>
    </source>
</evidence>
<keyword evidence="7" id="KW-1185">Reference proteome</keyword>
<comment type="similarity">
    <text evidence="3">Belongs to the MobA family.</text>
</comment>
<keyword evidence="3" id="KW-0479">Metal-binding</keyword>
<dbReference type="HOGENOM" id="CLU_055597_0_0_0"/>
<dbReference type="GO" id="GO:0006777">
    <property type="term" value="P:Mo-molybdopterin cofactor biosynthetic process"/>
    <property type="evidence" value="ECO:0007669"/>
    <property type="project" value="UniProtKB-KW"/>
</dbReference>
<comment type="cofactor">
    <cofactor evidence="3">
        <name>Mg(2+)</name>
        <dbReference type="ChEBI" id="CHEBI:18420"/>
    </cofactor>
</comment>
<keyword evidence="1 3" id="KW-0342">GTP-binding</keyword>
<dbReference type="PATRIC" id="fig|1319815.3.peg.111"/>
<dbReference type="SUPFAM" id="SSF52540">
    <property type="entry name" value="P-loop containing nucleoside triphosphate hydrolases"/>
    <property type="match status" value="1"/>
</dbReference>
<dbReference type="EMBL" id="AXZF01000005">
    <property type="protein sequence ID" value="ERT69914.1"/>
    <property type="molecule type" value="Genomic_DNA"/>
</dbReference>
<comment type="function">
    <text evidence="3">Transfers a GMP moiety from GTP to Mo-molybdopterin (Mo-MPT) cofactor (Moco or molybdenum cofactor) to form Mo-molybdopterin guanine dinucleotide (Mo-MGD) cofactor.</text>
</comment>
<dbReference type="RefSeq" id="WP_023049666.1">
    <property type="nucleotide sequence ID" value="NZ_CP173062.2"/>
</dbReference>
<proteinExistence type="inferred from homology"/>
<comment type="subcellular location">
    <subcellularLocation>
        <location evidence="3">Cytoplasm</location>
    </subcellularLocation>
</comment>
<evidence type="ECO:0000256" key="2">
    <source>
        <dbReference type="ARBA" id="ARBA00023150"/>
    </source>
</evidence>
<dbReference type="NCBIfam" id="TIGR00176">
    <property type="entry name" value="mobB"/>
    <property type="match status" value="1"/>
</dbReference>
<dbReference type="PANTHER" id="PTHR40072:SF1">
    <property type="entry name" value="MOLYBDOPTERIN-GUANINE DINUCLEOTIDE BIOSYNTHESIS ADAPTER PROTEIN"/>
    <property type="match status" value="1"/>
</dbReference>
<feature type="binding site" evidence="3">
    <location>
        <position position="98"/>
    </location>
    <ligand>
        <name>Mg(2+)</name>
        <dbReference type="ChEBI" id="CHEBI:18420"/>
    </ligand>
</feature>
<evidence type="ECO:0000259" key="4">
    <source>
        <dbReference type="Pfam" id="PF03205"/>
    </source>
</evidence>
<feature type="binding site" evidence="3">
    <location>
        <position position="70"/>
    </location>
    <ligand>
        <name>GTP</name>
        <dbReference type="ChEBI" id="CHEBI:37565"/>
    </ligand>
</feature>
<protein>
    <recommendedName>
        <fullName evidence="3">Probable molybdenum cofactor guanylyltransferase</fullName>
        <shortName evidence="3">MoCo guanylyltransferase</shortName>
        <ecNumber evidence="3">2.7.7.77</ecNumber>
    </recommendedName>
    <alternativeName>
        <fullName evidence="3">GTP:molybdopterin guanylyltransferase</fullName>
    </alternativeName>
    <alternativeName>
        <fullName evidence="3">Mo-MPT guanylyltransferase</fullName>
    </alternativeName>
    <alternativeName>
        <fullName evidence="3">Molybdopterin guanylyltransferase</fullName>
    </alternativeName>
    <alternativeName>
        <fullName evidence="3">Molybdopterin-guanine dinucleotide synthase</fullName>
        <shortName evidence="3">MGD synthase</shortName>
    </alternativeName>
</protein>
<comment type="domain">
    <text evidence="3">The N-terminal domain determines nucleotide recognition and specific binding, while the C-terminal domain determines the specific binding to the target protein.</text>
</comment>
<feature type="domain" description="MobA-like NTP transferase" evidence="5">
    <location>
        <begin position="9"/>
        <end position="149"/>
    </location>
</feature>
<dbReference type="GO" id="GO:0005737">
    <property type="term" value="C:cytoplasm"/>
    <property type="evidence" value="ECO:0007669"/>
    <property type="project" value="UniProtKB-SubCell"/>
</dbReference>
<dbReference type="GO" id="GO:0046872">
    <property type="term" value="F:metal ion binding"/>
    <property type="evidence" value="ECO:0007669"/>
    <property type="project" value="UniProtKB-KW"/>
</dbReference>
<dbReference type="Pfam" id="PF03205">
    <property type="entry name" value="MobB"/>
    <property type="match status" value="1"/>
</dbReference>
<dbReference type="CDD" id="cd02503">
    <property type="entry name" value="MobA"/>
    <property type="match status" value="1"/>
</dbReference>
<dbReference type="GO" id="GO:0061603">
    <property type="term" value="F:molybdenum cofactor guanylyltransferase activity"/>
    <property type="evidence" value="ECO:0007669"/>
    <property type="project" value="UniProtKB-EC"/>
</dbReference>
<dbReference type="InterPro" id="IPR025877">
    <property type="entry name" value="MobA-like_NTP_Trfase"/>
</dbReference>
<dbReference type="HAMAP" id="MF_00316">
    <property type="entry name" value="MobA"/>
    <property type="match status" value="1"/>
</dbReference>
<evidence type="ECO:0000313" key="6">
    <source>
        <dbReference type="EMBL" id="ERT69914.1"/>
    </source>
</evidence>
<dbReference type="PANTHER" id="PTHR40072">
    <property type="entry name" value="MOLYBDOPTERIN-GUANINE DINUCLEOTIDE BIOSYNTHESIS ADAPTER PROTEIN-RELATED"/>
    <property type="match status" value="1"/>
</dbReference>
<gene>
    <name evidence="3" type="primary">mobA</name>
    <name evidence="6" type="ORF">HMPREF0202_00117</name>
</gene>
<evidence type="ECO:0000259" key="5">
    <source>
        <dbReference type="Pfam" id="PF12804"/>
    </source>
</evidence>
<reference evidence="6 7" key="1">
    <citation type="submission" date="2013-08" db="EMBL/GenBank/DDBJ databases">
        <authorList>
            <person name="Weinstock G."/>
            <person name="Sodergren E."/>
            <person name="Wylie T."/>
            <person name="Fulton L."/>
            <person name="Fulton R."/>
            <person name="Fronick C."/>
            <person name="O'Laughlin M."/>
            <person name="Godfrey J."/>
            <person name="Miner T."/>
            <person name="Herter B."/>
            <person name="Appelbaum E."/>
            <person name="Cordes M."/>
            <person name="Lek S."/>
            <person name="Wollam A."/>
            <person name="Pepin K.H."/>
            <person name="Palsikar V.B."/>
            <person name="Mitreva M."/>
            <person name="Wilson R.K."/>
        </authorList>
    </citation>
    <scope>NUCLEOTIDE SEQUENCE [LARGE SCALE GENOMIC DNA]</scope>
    <source>
        <strain evidence="6 7">ATCC BAA-474</strain>
    </source>
</reference>
<keyword evidence="3" id="KW-0963">Cytoplasm</keyword>
<dbReference type="Gene3D" id="3.40.50.300">
    <property type="entry name" value="P-loop containing nucleotide triphosphate hydrolases"/>
    <property type="match status" value="1"/>
</dbReference>
<comment type="caution">
    <text evidence="3">Lacks conserved residue(s) required for the propagation of feature annotation.</text>
</comment>
<dbReference type="InterPro" id="IPR029044">
    <property type="entry name" value="Nucleotide-diphossugar_trans"/>
</dbReference>
<dbReference type="SUPFAM" id="SSF53448">
    <property type="entry name" value="Nucleotide-diphospho-sugar transferases"/>
    <property type="match status" value="1"/>
</dbReference>
<feature type="binding site" evidence="3">
    <location>
        <position position="25"/>
    </location>
    <ligand>
        <name>GTP</name>
        <dbReference type="ChEBI" id="CHEBI:37565"/>
    </ligand>
</feature>
<feature type="domain" description="Molybdopterin-guanine dinucleotide biosynthesis protein B (MobB)" evidence="4">
    <location>
        <begin position="203"/>
        <end position="327"/>
    </location>
</feature>
<dbReference type="Pfam" id="PF12804">
    <property type="entry name" value="NTP_transf_3"/>
    <property type="match status" value="1"/>
</dbReference>
<evidence type="ECO:0000256" key="3">
    <source>
        <dbReference type="HAMAP-Rule" id="MF_00316"/>
    </source>
</evidence>
<dbReference type="STRING" id="1319815.HMPREF0202_00117"/>
<evidence type="ECO:0000256" key="1">
    <source>
        <dbReference type="ARBA" id="ARBA00023134"/>
    </source>
</evidence>
<dbReference type="EC" id="2.7.7.77" evidence="3"/>
<keyword evidence="3" id="KW-0460">Magnesium</keyword>
<feature type="binding site" evidence="3">
    <location>
        <position position="98"/>
    </location>
    <ligand>
        <name>GTP</name>
        <dbReference type="ChEBI" id="CHEBI:37565"/>
    </ligand>
</feature>
<name>U7VFK7_9FUSO</name>
<dbReference type="AlphaFoldDB" id="U7VFK7"/>
<dbReference type="InterPro" id="IPR013482">
    <property type="entry name" value="Molybde_CF_guanTrfase"/>
</dbReference>
<dbReference type="InterPro" id="IPR027417">
    <property type="entry name" value="P-loop_NTPase"/>
</dbReference>
<dbReference type="Gene3D" id="3.90.550.10">
    <property type="entry name" value="Spore Coat Polysaccharide Biosynthesis Protein SpsA, Chain A"/>
    <property type="match status" value="1"/>
</dbReference>
<dbReference type="Proteomes" id="UP000017081">
    <property type="component" value="Unassembled WGS sequence"/>
</dbReference>
<comment type="catalytic activity">
    <reaction evidence="3">
        <text>Mo-molybdopterin + GTP + H(+) = Mo-molybdopterin guanine dinucleotide + diphosphate</text>
        <dbReference type="Rhea" id="RHEA:34243"/>
        <dbReference type="ChEBI" id="CHEBI:15378"/>
        <dbReference type="ChEBI" id="CHEBI:33019"/>
        <dbReference type="ChEBI" id="CHEBI:37565"/>
        <dbReference type="ChEBI" id="CHEBI:71302"/>
        <dbReference type="ChEBI" id="CHEBI:71310"/>
        <dbReference type="EC" id="2.7.7.77"/>
    </reaction>
</comment>
<sequence>MIKIKDINVLILAGGKGSRMNYCNKALLEYNNETFLNRLNHLFCDFSKIYLSLNSEQDISTDNFIRIDDDYKEIGPISGLYKGILESDLDYIFTVPCDVPNLTKDFIEYITSFVSPYHDAFIVRDKDGFIHPLLGIYTKKSLPIIKDAIDNDDFKVLNLMNKLNIKFIDLKYTIFDDKNILKNINTPDDYNSLIKNKKTNFFAISGVKNSGKTTLITKLLKKFLENGFKVGTIKHDGHDFQMDNLDSDTDKHIKSGALGTLIFSKSKYMFLENSIEKDLNFYLDFFKNYDFIILEGFKNSSYPKIEVIRKEVSNISQSNKNNLKFLVSDLDFIENGENLDIIDINDIDNIFEKLIDIIRKDDLI</sequence>
<keyword evidence="2 3" id="KW-0501">Molybdenum cofactor biosynthesis</keyword>
<organism evidence="6 7">
    <name type="scientific">Cetobacterium somerae ATCC BAA-474</name>
    <dbReference type="NCBI Taxonomy" id="1319815"/>
    <lineage>
        <taxon>Bacteria</taxon>
        <taxon>Fusobacteriati</taxon>
        <taxon>Fusobacteriota</taxon>
        <taxon>Fusobacteriia</taxon>
        <taxon>Fusobacteriales</taxon>
        <taxon>Fusobacteriaceae</taxon>
        <taxon>Cetobacterium</taxon>
    </lineage>
</organism>
<comment type="caution">
    <text evidence="6">The sequence shown here is derived from an EMBL/GenBank/DDBJ whole genome shotgun (WGS) entry which is preliminary data.</text>
</comment>
<dbReference type="eggNOG" id="COG1763">
    <property type="taxonomic scope" value="Bacteria"/>
</dbReference>
<dbReference type="GO" id="GO:0005525">
    <property type="term" value="F:GTP binding"/>
    <property type="evidence" value="ECO:0007669"/>
    <property type="project" value="UniProtKB-UniRule"/>
</dbReference>
<feature type="binding site" evidence="3">
    <location>
        <begin position="12"/>
        <end position="14"/>
    </location>
    <ligand>
        <name>GTP</name>
        <dbReference type="ChEBI" id="CHEBI:37565"/>
    </ligand>
</feature>
<dbReference type="InterPro" id="IPR052539">
    <property type="entry name" value="MGD_biosynthesis_adapter"/>
</dbReference>
<accession>U7VFK7</accession>
<keyword evidence="3" id="KW-0547">Nucleotide-binding</keyword>
<keyword evidence="3" id="KW-0808">Transferase</keyword>
<dbReference type="InterPro" id="IPR004435">
    <property type="entry name" value="MobB_dom"/>
</dbReference>